<dbReference type="SUPFAM" id="SSF53448">
    <property type="entry name" value="Nucleotide-diphospho-sugar transferases"/>
    <property type="match status" value="1"/>
</dbReference>
<evidence type="ECO:0000313" key="4">
    <source>
        <dbReference type="EMBL" id="PYD75367.1"/>
    </source>
</evidence>
<dbReference type="InterPro" id="IPR029044">
    <property type="entry name" value="Nucleotide-diphossugar_trans"/>
</dbReference>
<dbReference type="NCBIfam" id="TIGR03469">
    <property type="entry name" value="HpnB"/>
    <property type="match status" value="1"/>
</dbReference>
<keyword evidence="1" id="KW-0472">Membrane</keyword>
<keyword evidence="4" id="KW-0808">Transferase</keyword>
<dbReference type="EMBL" id="PRCW01000117">
    <property type="protein sequence ID" value="PYD46671.1"/>
    <property type="molecule type" value="Genomic_DNA"/>
</dbReference>
<keyword evidence="1" id="KW-0812">Transmembrane</keyword>
<keyword evidence="6" id="KW-1185">Reference proteome</keyword>
<dbReference type="Pfam" id="PF00535">
    <property type="entry name" value="Glycos_transf_2"/>
    <property type="match status" value="1"/>
</dbReference>
<reference evidence="4 5" key="1">
    <citation type="submission" date="2017-07" db="EMBL/GenBank/DDBJ databases">
        <title>A draft genome sequence of Komagataeibacter sp. T5K1.</title>
        <authorList>
            <person name="Skraban J."/>
            <person name="Cleenwerck I."/>
            <person name="Vandamme P."/>
            <person name="Trcek J."/>
        </authorList>
    </citation>
    <scope>NUCLEOTIDE SEQUENCE [LARGE SCALE GENOMIC DNA]</scope>
    <source>
        <strain evidence="4 5">T5K1</strain>
    </source>
</reference>
<dbReference type="EMBL" id="NOXG01000010">
    <property type="protein sequence ID" value="PYD75367.1"/>
    <property type="molecule type" value="Genomic_DNA"/>
</dbReference>
<comment type="caution">
    <text evidence="4">The sequence shown here is derived from an EMBL/GenBank/DDBJ whole genome shotgun (WGS) entry which is preliminary data.</text>
</comment>
<feature type="transmembrane region" description="Helical" evidence="1">
    <location>
        <begin position="286"/>
        <end position="306"/>
    </location>
</feature>
<organism evidence="4 5">
    <name type="scientific">Novacetimonas pomaceti</name>
    <dbReference type="NCBI Taxonomy" id="2021998"/>
    <lineage>
        <taxon>Bacteria</taxon>
        <taxon>Pseudomonadati</taxon>
        <taxon>Pseudomonadota</taxon>
        <taxon>Alphaproteobacteria</taxon>
        <taxon>Acetobacterales</taxon>
        <taxon>Acetobacteraceae</taxon>
        <taxon>Novacetimonas</taxon>
    </lineage>
</organism>
<evidence type="ECO:0000259" key="2">
    <source>
        <dbReference type="Pfam" id="PF00535"/>
    </source>
</evidence>
<dbReference type="GO" id="GO:0016740">
    <property type="term" value="F:transferase activity"/>
    <property type="evidence" value="ECO:0007669"/>
    <property type="project" value="UniProtKB-KW"/>
</dbReference>
<reference evidence="3 6" key="2">
    <citation type="submission" date="2018-02" db="EMBL/GenBank/DDBJ databases">
        <authorList>
            <person name="Skraban J."/>
            <person name="Trcek J."/>
        </authorList>
    </citation>
    <scope>NUCLEOTIDE SEQUENCE [LARGE SCALE GENOMIC DNA]</scope>
    <source>
        <strain evidence="3 6">AV446</strain>
    </source>
</reference>
<feature type="transmembrane region" description="Helical" evidence="1">
    <location>
        <begin position="184"/>
        <end position="200"/>
    </location>
</feature>
<evidence type="ECO:0000313" key="5">
    <source>
        <dbReference type="Proteomes" id="UP000247609"/>
    </source>
</evidence>
<dbReference type="Proteomes" id="UP000248116">
    <property type="component" value="Unassembled WGS sequence"/>
</dbReference>
<gene>
    <name evidence="3" type="ORF">C3920_13820</name>
    <name evidence="4" type="ORF">CFR71_09760</name>
</gene>
<dbReference type="InterPro" id="IPR017832">
    <property type="entry name" value="Glyco_trans_2_hopen-assoc_HpnB"/>
</dbReference>
<name>A0A318Q762_9PROT</name>
<proteinExistence type="predicted"/>
<dbReference type="PANTHER" id="PTHR43646">
    <property type="entry name" value="GLYCOSYLTRANSFERASE"/>
    <property type="match status" value="1"/>
</dbReference>
<keyword evidence="1" id="KW-1133">Transmembrane helix</keyword>
<dbReference type="InterPro" id="IPR001173">
    <property type="entry name" value="Glyco_trans_2-like"/>
</dbReference>
<evidence type="ECO:0000256" key="1">
    <source>
        <dbReference type="SAM" id="Phobius"/>
    </source>
</evidence>
<dbReference type="Proteomes" id="UP000247609">
    <property type="component" value="Unassembled WGS sequence"/>
</dbReference>
<dbReference type="PANTHER" id="PTHR43646:SF3">
    <property type="entry name" value="SLR1566 PROTEIN"/>
    <property type="match status" value="1"/>
</dbReference>
<feature type="domain" description="Glycosyltransferase 2-like" evidence="2">
    <location>
        <begin position="48"/>
        <end position="226"/>
    </location>
</feature>
<dbReference type="Gene3D" id="3.90.550.10">
    <property type="entry name" value="Spore Coat Polysaccharide Biosynthesis Protein SpsA, Chain A"/>
    <property type="match status" value="1"/>
</dbReference>
<dbReference type="RefSeq" id="WP_110530610.1">
    <property type="nucleotide sequence ID" value="NZ_JAHRDT010000022.1"/>
</dbReference>
<evidence type="ECO:0000313" key="6">
    <source>
        <dbReference type="Proteomes" id="UP000248116"/>
    </source>
</evidence>
<protein>
    <submittedName>
        <fullName evidence="4">Glycosyl transferase</fullName>
    </submittedName>
</protein>
<dbReference type="CDD" id="cd00761">
    <property type="entry name" value="Glyco_tranf_GTA_type"/>
    <property type="match status" value="1"/>
</dbReference>
<feature type="transmembrane region" description="Helical" evidence="1">
    <location>
        <begin position="345"/>
        <end position="366"/>
    </location>
</feature>
<sequence>MFLIALSCLALAIWGWLIFFHGHFWQAGPILGPVDGRKLDRALCPDVCVVVPARDEAPSIGKCVASLLAQDYPGRMHVIVVDDGSTDGTGRLARRVPDPRKRLTVVTGKPRPPGWSGKLWAVSQGEAEARRLCPADDGFILLTDADITHDPRHVSTLVAKAQASRLDQVSEMVELNCVSPAERMLVPAFVFFFALLYPFASVNNPRSRTAGAAGGTILIRRTALTRIGGIASLRGALIDDCTLAALVKHSGGGIYLGHSCLARSIRPYPHPHDIWRMVARTAYVQLGYSPLMLLGTVVGMVVVWIAPMELALFTHGAACLLGAGAWVMSMASYTPTLRRFNLSPAWALLLPAVAGFYTLATIGSAINHHRGRGVVWKSRAYTDTDGAISTYIQQKGNGAVMNRTMTGDDLG</sequence>
<dbReference type="AlphaFoldDB" id="A0A318Q762"/>
<accession>A0A318Q762</accession>
<feature type="transmembrane region" description="Helical" evidence="1">
    <location>
        <begin position="312"/>
        <end position="333"/>
    </location>
</feature>
<evidence type="ECO:0000313" key="3">
    <source>
        <dbReference type="EMBL" id="PYD46671.1"/>
    </source>
</evidence>